<organism evidence="5 6">
    <name type="scientific">Trichoplusia ni</name>
    <name type="common">Cabbage looper</name>
    <dbReference type="NCBI Taxonomy" id="7111"/>
    <lineage>
        <taxon>Eukaryota</taxon>
        <taxon>Metazoa</taxon>
        <taxon>Ecdysozoa</taxon>
        <taxon>Arthropoda</taxon>
        <taxon>Hexapoda</taxon>
        <taxon>Insecta</taxon>
        <taxon>Pterygota</taxon>
        <taxon>Neoptera</taxon>
        <taxon>Endopterygota</taxon>
        <taxon>Lepidoptera</taxon>
        <taxon>Glossata</taxon>
        <taxon>Ditrysia</taxon>
        <taxon>Noctuoidea</taxon>
        <taxon>Noctuidae</taxon>
        <taxon>Plusiinae</taxon>
        <taxon>Trichoplusia</taxon>
    </lineage>
</organism>
<evidence type="ECO:0000313" key="5">
    <source>
        <dbReference type="Proteomes" id="UP000322000"/>
    </source>
</evidence>
<accession>A0A7E5WR07</accession>
<feature type="chain" id="PRO_5029086051" evidence="3">
    <location>
        <begin position="21"/>
        <end position="207"/>
    </location>
</feature>
<evidence type="ECO:0000256" key="2">
    <source>
        <dbReference type="ARBA" id="ARBA00023157"/>
    </source>
</evidence>
<dbReference type="InterPro" id="IPR012674">
    <property type="entry name" value="Calycin"/>
</dbReference>
<dbReference type="GO" id="GO:0005737">
    <property type="term" value="C:cytoplasm"/>
    <property type="evidence" value="ECO:0007669"/>
    <property type="project" value="TreeGrafter"/>
</dbReference>
<dbReference type="PIRSF" id="PIRSF036893">
    <property type="entry name" value="Lipocalin_ApoD"/>
    <property type="match status" value="1"/>
</dbReference>
<feature type="domain" description="Lipocalin/cytosolic fatty-acid binding" evidence="4">
    <location>
        <begin position="44"/>
        <end position="171"/>
    </location>
</feature>
<dbReference type="Proteomes" id="UP000322000">
    <property type="component" value="Chromosome 23"/>
</dbReference>
<evidence type="ECO:0000256" key="1">
    <source>
        <dbReference type="ARBA" id="ARBA00006889"/>
    </source>
</evidence>
<dbReference type="InterPro" id="IPR000566">
    <property type="entry name" value="Lipocln_cytosolic_FA-bd_dom"/>
</dbReference>
<dbReference type="SUPFAM" id="SSF50814">
    <property type="entry name" value="Lipocalins"/>
    <property type="match status" value="1"/>
</dbReference>
<dbReference type="KEGG" id="tnl:113504895"/>
<dbReference type="PANTHER" id="PTHR10612">
    <property type="entry name" value="APOLIPOPROTEIN D"/>
    <property type="match status" value="1"/>
</dbReference>
<dbReference type="PRINTS" id="PR01273">
    <property type="entry name" value="INVTBRTCOLOR"/>
</dbReference>
<dbReference type="InParanoid" id="A0A7E5WR07"/>
<dbReference type="Pfam" id="PF00061">
    <property type="entry name" value="Lipocalin"/>
    <property type="match status" value="1"/>
</dbReference>
<gene>
    <name evidence="6" type="primary">LOC113504895</name>
</gene>
<dbReference type="InterPro" id="IPR022271">
    <property type="entry name" value="Lipocalin_ApoD"/>
</dbReference>
<dbReference type="PANTHER" id="PTHR10612:SF34">
    <property type="entry name" value="APOLIPOPROTEIN D"/>
    <property type="match status" value="1"/>
</dbReference>
<comment type="similarity">
    <text evidence="1 3">Belongs to the calycin superfamily. Lipocalin family.</text>
</comment>
<proteinExistence type="inferred from homology"/>
<feature type="signal peptide" evidence="3">
    <location>
        <begin position="1"/>
        <end position="20"/>
    </location>
</feature>
<dbReference type="RefSeq" id="XP_026743200.1">
    <property type="nucleotide sequence ID" value="XM_026887399.1"/>
</dbReference>
<dbReference type="OrthoDB" id="565904at2759"/>
<name>A0A7E5WR07_TRINI</name>
<keyword evidence="3" id="KW-0732">Signal</keyword>
<dbReference type="Gene3D" id="2.40.128.20">
    <property type="match status" value="1"/>
</dbReference>
<evidence type="ECO:0000256" key="3">
    <source>
        <dbReference type="PIRNR" id="PIRNR036893"/>
    </source>
</evidence>
<dbReference type="GO" id="GO:0000302">
    <property type="term" value="P:response to reactive oxygen species"/>
    <property type="evidence" value="ECO:0007669"/>
    <property type="project" value="TreeGrafter"/>
</dbReference>
<protein>
    <submittedName>
        <fullName evidence="6">Insecticyanin-A-like</fullName>
    </submittedName>
</protein>
<evidence type="ECO:0000313" key="6">
    <source>
        <dbReference type="RefSeq" id="XP_026743200.1"/>
    </source>
</evidence>
<reference evidence="6" key="1">
    <citation type="submission" date="2025-08" db="UniProtKB">
        <authorList>
            <consortium name="RefSeq"/>
        </authorList>
    </citation>
    <scope>IDENTIFICATION</scope>
</reference>
<dbReference type="InterPro" id="IPR003057">
    <property type="entry name" value="Invtbrt_color"/>
</dbReference>
<dbReference type="GeneID" id="113504895"/>
<dbReference type="GO" id="GO:0031409">
    <property type="term" value="F:pigment binding"/>
    <property type="evidence" value="ECO:0007669"/>
    <property type="project" value="InterPro"/>
</dbReference>
<keyword evidence="2" id="KW-1015">Disulfide bond</keyword>
<keyword evidence="5" id="KW-1185">Reference proteome</keyword>
<evidence type="ECO:0000259" key="4">
    <source>
        <dbReference type="Pfam" id="PF00061"/>
    </source>
</evidence>
<dbReference type="AlphaFoldDB" id="A0A7E5WR07"/>
<sequence>MYRQLFFINFLLVLSDFCVCQVMQFGECAVVRPMVLFEVDRFTGQWFVIERFPNWYENDGACAYQRIQYCARRIEIEHAYVKDGIQYILHMNSSYTPGAEAVFGVQENSVDLVGMPLTVVSTDYTNYAVVHGCRYDAGLRLKYISAWILSREPTLPEDLLKQARNQLTSIPFANAAYLKSVDQNEDKCKSYWTAHVTAVNINKDELK</sequence>
<dbReference type="GO" id="GO:0006629">
    <property type="term" value="P:lipid metabolic process"/>
    <property type="evidence" value="ECO:0007669"/>
    <property type="project" value="TreeGrafter"/>
</dbReference>